<evidence type="ECO:0000256" key="1">
    <source>
        <dbReference type="ARBA" id="ARBA00001946"/>
    </source>
</evidence>
<dbReference type="GO" id="GO:0006777">
    <property type="term" value="P:Mo-molybdopterin cofactor biosynthetic process"/>
    <property type="evidence" value="ECO:0007669"/>
    <property type="project" value="UniProtKB-UniRule"/>
</dbReference>
<dbReference type="Pfam" id="PF03454">
    <property type="entry name" value="MoeA_C"/>
    <property type="match status" value="1"/>
</dbReference>
<dbReference type="Pfam" id="PF03453">
    <property type="entry name" value="MoeA_N"/>
    <property type="match status" value="1"/>
</dbReference>
<gene>
    <name evidence="14" type="ORF">DBZ45_15055</name>
</gene>
<evidence type="ECO:0000256" key="6">
    <source>
        <dbReference type="ARBA" id="ARBA00022679"/>
    </source>
</evidence>
<dbReference type="Gene3D" id="2.170.190.11">
    <property type="entry name" value="Molybdopterin biosynthesis moea protein, domain 3"/>
    <property type="match status" value="1"/>
</dbReference>
<dbReference type="EMBL" id="QLNP01000094">
    <property type="protein sequence ID" value="RAM36431.1"/>
    <property type="molecule type" value="Genomic_DNA"/>
</dbReference>
<evidence type="ECO:0000256" key="7">
    <source>
        <dbReference type="ARBA" id="ARBA00022723"/>
    </source>
</evidence>
<proteinExistence type="inferred from homology"/>
<dbReference type="RefSeq" id="WP_111904691.1">
    <property type="nucleotide sequence ID" value="NZ_QLNP01000094.1"/>
</dbReference>
<dbReference type="InterPro" id="IPR036135">
    <property type="entry name" value="MoeA_linker/N_sf"/>
</dbReference>
<dbReference type="GO" id="GO:0046872">
    <property type="term" value="F:metal ion binding"/>
    <property type="evidence" value="ECO:0007669"/>
    <property type="project" value="UniProtKB-UniRule"/>
</dbReference>
<dbReference type="Gene3D" id="2.40.340.10">
    <property type="entry name" value="MoeA, C-terminal, domain IV"/>
    <property type="match status" value="1"/>
</dbReference>
<keyword evidence="5 11" id="KW-0500">Molybdenum</keyword>
<reference evidence="14 15" key="1">
    <citation type="submission" date="2018-04" db="EMBL/GenBank/DDBJ databases">
        <title>Bacteria isolated from cave deposits of Manipur.</title>
        <authorList>
            <person name="Sahoo D."/>
            <person name="Sarangthem I."/>
            <person name="Nandeibam J."/>
        </authorList>
    </citation>
    <scope>NUCLEOTIDE SEQUENCE [LARGE SCALE GENOMIC DNA]</scope>
    <source>
        <strain evidence="15">mrc11</strain>
    </source>
</reference>
<dbReference type="UniPathway" id="UPA00344"/>
<evidence type="ECO:0000256" key="4">
    <source>
        <dbReference type="ARBA" id="ARBA00010763"/>
    </source>
</evidence>
<feature type="domain" description="MoaB/Mog" evidence="13">
    <location>
        <begin position="203"/>
        <end position="339"/>
    </location>
</feature>
<dbReference type="SUPFAM" id="SSF53218">
    <property type="entry name" value="Molybdenum cofactor biosynthesis proteins"/>
    <property type="match status" value="1"/>
</dbReference>
<dbReference type="AlphaFoldDB" id="A0A328HE29"/>
<keyword evidence="8 11" id="KW-0460">Magnesium</keyword>
<dbReference type="CDD" id="cd00887">
    <property type="entry name" value="MoeA"/>
    <property type="match status" value="1"/>
</dbReference>
<evidence type="ECO:0000256" key="11">
    <source>
        <dbReference type="RuleBase" id="RU365090"/>
    </source>
</evidence>
<evidence type="ECO:0000256" key="12">
    <source>
        <dbReference type="SAM" id="MobiDB-lite"/>
    </source>
</evidence>
<dbReference type="InterPro" id="IPR005111">
    <property type="entry name" value="MoeA_C_domain_IV"/>
</dbReference>
<evidence type="ECO:0000256" key="10">
    <source>
        <dbReference type="ARBA" id="ARBA00047317"/>
    </source>
</evidence>
<dbReference type="InterPro" id="IPR038987">
    <property type="entry name" value="MoeA-like"/>
</dbReference>
<name>A0A328HE29_ARTGO</name>
<dbReference type="InterPro" id="IPR005110">
    <property type="entry name" value="MoeA_linker/N"/>
</dbReference>
<dbReference type="EC" id="2.10.1.1" evidence="11"/>
<dbReference type="SUPFAM" id="SSF63867">
    <property type="entry name" value="MoeA C-terminal domain-like"/>
    <property type="match status" value="1"/>
</dbReference>
<dbReference type="PANTHER" id="PTHR10192">
    <property type="entry name" value="MOLYBDOPTERIN BIOSYNTHESIS PROTEIN"/>
    <property type="match status" value="1"/>
</dbReference>
<comment type="function">
    <text evidence="2 11">Catalyzes the insertion of molybdate into adenylated molybdopterin with the concomitant release of AMP.</text>
</comment>
<dbReference type="PANTHER" id="PTHR10192:SF5">
    <property type="entry name" value="GEPHYRIN"/>
    <property type="match status" value="1"/>
</dbReference>
<evidence type="ECO:0000259" key="13">
    <source>
        <dbReference type="SMART" id="SM00852"/>
    </source>
</evidence>
<comment type="similarity">
    <text evidence="4 11">Belongs to the MoeA family.</text>
</comment>
<dbReference type="Gene3D" id="3.40.980.10">
    <property type="entry name" value="MoaB/Mog-like domain"/>
    <property type="match status" value="1"/>
</dbReference>
<evidence type="ECO:0000313" key="15">
    <source>
        <dbReference type="Proteomes" id="UP000249166"/>
    </source>
</evidence>
<accession>A0A328HE29</accession>
<comment type="catalytic activity">
    <reaction evidence="10">
        <text>adenylyl-molybdopterin + molybdate = Mo-molybdopterin + AMP + H(+)</text>
        <dbReference type="Rhea" id="RHEA:35047"/>
        <dbReference type="ChEBI" id="CHEBI:15378"/>
        <dbReference type="ChEBI" id="CHEBI:36264"/>
        <dbReference type="ChEBI" id="CHEBI:62727"/>
        <dbReference type="ChEBI" id="CHEBI:71302"/>
        <dbReference type="ChEBI" id="CHEBI:456215"/>
        <dbReference type="EC" id="2.10.1.1"/>
    </reaction>
</comment>
<dbReference type="OrthoDB" id="9804758at2"/>
<feature type="compositionally biased region" description="Basic and acidic residues" evidence="12">
    <location>
        <begin position="1"/>
        <end position="16"/>
    </location>
</feature>
<dbReference type="NCBIfam" id="NF045515">
    <property type="entry name" value="Glp_gephyrin"/>
    <property type="match status" value="1"/>
</dbReference>
<dbReference type="NCBIfam" id="TIGR00177">
    <property type="entry name" value="molyb_syn"/>
    <property type="match status" value="1"/>
</dbReference>
<evidence type="ECO:0000256" key="5">
    <source>
        <dbReference type="ARBA" id="ARBA00022505"/>
    </source>
</evidence>
<protein>
    <recommendedName>
        <fullName evidence="11">Molybdopterin molybdenumtransferase</fullName>
        <ecNumber evidence="11">2.10.1.1</ecNumber>
    </recommendedName>
</protein>
<dbReference type="Proteomes" id="UP000249166">
    <property type="component" value="Unassembled WGS sequence"/>
</dbReference>
<organism evidence="14 15">
    <name type="scientific">Arthrobacter globiformis</name>
    <dbReference type="NCBI Taxonomy" id="1665"/>
    <lineage>
        <taxon>Bacteria</taxon>
        <taxon>Bacillati</taxon>
        <taxon>Actinomycetota</taxon>
        <taxon>Actinomycetes</taxon>
        <taxon>Micrococcales</taxon>
        <taxon>Micrococcaceae</taxon>
        <taxon>Arthrobacter</taxon>
    </lineage>
</organism>
<dbReference type="InterPro" id="IPR036688">
    <property type="entry name" value="MoeA_C_domain_IV_sf"/>
</dbReference>
<dbReference type="FunFam" id="3.40.980.10:FF:000004">
    <property type="entry name" value="Molybdopterin molybdenumtransferase"/>
    <property type="match status" value="1"/>
</dbReference>
<evidence type="ECO:0000313" key="14">
    <source>
        <dbReference type="EMBL" id="RAM36431.1"/>
    </source>
</evidence>
<evidence type="ECO:0000256" key="8">
    <source>
        <dbReference type="ARBA" id="ARBA00022842"/>
    </source>
</evidence>
<sequence>MHSLHEHSTHEHGKHDHGTHRSVADHRQAVRALLEPLLSPERTERLPLVQALGRGLAEDVTAPLSLPPFPNSQMDGFAIRSADVPDGGADLRVAAPVPAGARPELLQPGSAAPIMTGAMVPAGADAVVPIEQAVPSIFPPAGEEAEVRLPATAAGTYIRAAGSDIEAGQQALAAGTCLGPAQLGLLAALGMPEVLVHKQLSVLLVTTGDEVVEPGEPLGDGKIYDANGTLLESALRQAGLAVTRAGISADSPEALRTLLRTHMSAVDLIVTTGGVSKGAYEVVRQAMDGQDVAFQHVAMQPGGPQGLGTFDGVPLLAFPGNPVSCLVSFEMFLRQVLGELFGAPAPRPAVRARLAQPLTSPAGKHQVRRGSLQADGTIRLQGGESSHLVQALAHSNALVHVPAGTAALDEGAEVEVWML</sequence>
<evidence type="ECO:0000256" key="9">
    <source>
        <dbReference type="ARBA" id="ARBA00023150"/>
    </source>
</evidence>
<dbReference type="SUPFAM" id="SSF63882">
    <property type="entry name" value="MoeA N-terminal region -like"/>
    <property type="match status" value="1"/>
</dbReference>
<dbReference type="Pfam" id="PF00994">
    <property type="entry name" value="MoCF_biosynth"/>
    <property type="match status" value="1"/>
</dbReference>
<evidence type="ECO:0000256" key="3">
    <source>
        <dbReference type="ARBA" id="ARBA00005046"/>
    </source>
</evidence>
<comment type="cofactor">
    <cofactor evidence="1 11">
        <name>Mg(2+)</name>
        <dbReference type="ChEBI" id="CHEBI:18420"/>
    </cofactor>
</comment>
<dbReference type="InterPro" id="IPR001453">
    <property type="entry name" value="MoaB/Mog_dom"/>
</dbReference>
<dbReference type="SMART" id="SM00852">
    <property type="entry name" value="MoCF_biosynth"/>
    <property type="match status" value="1"/>
</dbReference>
<dbReference type="GO" id="GO:0061599">
    <property type="term" value="F:molybdopterin molybdotransferase activity"/>
    <property type="evidence" value="ECO:0007669"/>
    <property type="project" value="UniProtKB-UniRule"/>
</dbReference>
<dbReference type="Gene3D" id="3.90.105.10">
    <property type="entry name" value="Molybdopterin biosynthesis moea protein, domain 2"/>
    <property type="match status" value="1"/>
</dbReference>
<keyword evidence="6 11" id="KW-0808">Transferase</keyword>
<comment type="caution">
    <text evidence="14">The sequence shown here is derived from an EMBL/GenBank/DDBJ whole genome shotgun (WGS) entry which is preliminary data.</text>
</comment>
<dbReference type="GO" id="GO:0005829">
    <property type="term" value="C:cytosol"/>
    <property type="evidence" value="ECO:0007669"/>
    <property type="project" value="TreeGrafter"/>
</dbReference>
<feature type="region of interest" description="Disordered" evidence="12">
    <location>
        <begin position="1"/>
        <end position="23"/>
    </location>
</feature>
<dbReference type="InterPro" id="IPR036425">
    <property type="entry name" value="MoaB/Mog-like_dom_sf"/>
</dbReference>
<evidence type="ECO:0000256" key="2">
    <source>
        <dbReference type="ARBA" id="ARBA00002901"/>
    </source>
</evidence>
<comment type="pathway">
    <text evidence="3 11">Cofactor biosynthesis; molybdopterin biosynthesis.</text>
</comment>
<keyword evidence="9 11" id="KW-0501">Molybdenum cofactor biosynthesis</keyword>
<keyword evidence="7 11" id="KW-0479">Metal-binding</keyword>